<dbReference type="GO" id="GO:0004519">
    <property type="term" value="F:endonuclease activity"/>
    <property type="evidence" value="ECO:0007669"/>
    <property type="project" value="UniProtKB-KW"/>
</dbReference>
<reference evidence="10" key="2">
    <citation type="submission" date="2025-09" db="UniProtKB">
        <authorList>
            <consortium name="Ensembl"/>
        </authorList>
    </citation>
    <scope>IDENTIFICATION</scope>
</reference>
<dbReference type="SUPFAM" id="SSF54076">
    <property type="entry name" value="RNase A-like"/>
    <property type="match status" value="1"/>
</dbReference>
<dbReference type="Ensembl" id="ENSCVAT00000000647.1">
    <property type="protein sequence ID" value="ENSCVAP00000009020.1"/>
    <property type="gene ID" value="ENSCVAG00000010919.1"/>
</dbReference>
<proteinExistence type="inferred from homology"/>
<protein>
    <recommendedName>
        <fullName evidence="9">Ribonuclease A-domain domain-containing protein</fullName>
    </recommendedName>
</protein>
<feature type="domain" description="Ribonuclease A-domain" evidence="9">
    <location>
        <begin position="5"/>
        <end position="120"/>
    </location>
</feature>
<dbReference type="Pfam" id="PF00074">
    <property type="entry name" value="RnaseA"/>
    <property type="match status" value="1"/>
</dbReference>
<dbReference type="InterPro" id="IPR001427">
    <property type="entry name" value="RNaseA"/>
</dbReference>
<keyword evidence="3" id="KW-0964">Secreted</keyword>
<keyword evidence="6 8" id="KW-0378">Hydrolase</keyword>
<evidence type="ECO:0000256" key="1">
    <source>
        <dbReference type="ARBA" id="ARBA00004613"/>
    </source>
</evidence>
<dbReference type="GO" id="GO:0050829">
    <property type="term" value="P:defense response to Gram-negative bacterium"/>
    <property type="evidence" value="ECO:0007669"/>
    <property type="project" value="TreeGrafter"/>
</dbReference>
<dbReference type="GeneTree" id="ENSGT00940000168357"/>
<evidence type="ECO:0000256" key="4">
    <source>
        <dbReference type="ARBA" id="ARBA00022722"/>
    </source>
</evidence>
<evidence type="ECO:0000313" key="11">
    <source>
        <dbReference type="Proteomes" id="UP000265020"/>
    </source>
</evidence>
<evidence type="ECO:0000256" key="2">
    <source>
        <dbReference type="ARBA" id="ARBA00005600"/>
    </source>
</evidence>
<keyword evidence="7" id="KW-1015">Disulfide bond</keyword>
<dbReference type="InterPro" id="IPR023411">
    <property type="entry name" value="RNaseA_AS"/>
</dbReference>
<dbReference type="PANTHER" id="PTHR11437">
    <property type="entry name" value="RIBONUCLEASE"/>
    <property type="match status" value="1"/>
</dbReference>
<dbReference type="Proteomes" id="UP000265020">
    <property type="component" value="Unassembled WGS sequence"/>
</dbReference>
<keyword evidence="11" id="KW-1185">Reference proteome</keyword>
<dbReference type="GO" id="GO:0003676">
    <property type="term" value="F:nucleic acid binding"/>
    <property type="evidence" value="ECO:0007669"/>
    <property type="project" value="InterPro"/>
</dbReference>
<dbReference type="PANTHER" id="PTHR11437:SF10">
    <property type="entry name" value="ANGIOGENIN-RELATED"/>
    <property type="match status" value="1"/>
</dbReference>
<organism evidence="10 11">
    <name type="scientific">Cyprinodon variegatus</name>
    <name type="common">Sheepshead minnow</name>
    <dbReference type="NCBI Taxonomy" id="28743"/>
    <lineage>
        <taxon>Eukaryota</taxon>
        <taxon>Metazoa</taxon>
        <taxon>Chordata</taxon>
        <taxon>Craniata</taxon>
        <taxon>Vertebrata</taxon>
        <taxon>Euteleostomi</taxon>
        <taxon>Actinopterygii</taxon>
        <taxon>Neopterygii</taxon>
        <taxon>Teleostei</taxon>
        <taxon>Neoteleostei</taxon>
        <taxon>Acanthomorphata</taxon>
        <taxon>Ovalentaria</taxon>
        <taxon>Atherinomorphae</taxon>
        <taxon>Cyprinodontiformes</taxon>
        <taxon>Cyprinodontidae</taxon>
        <taxon>Cyprinodon</taxon>
    </lineage>
</organism>
<dbReference type="Gene3D" id="3.10.130.10">
    <property type="entry name" value="Ribonuclease A-like domain"/>
    <property type="match status" value="1"/>
</dbReference>
<dbReference type="GO" id="GO:0016787">
    <property type="term" value="F:hydrolase activity"/>
    <property type="evidence" value="ECO:0007669"/>
    <property type="project" value="UniProtKB-KW"/>
</dbReference>
<dbReference type="GO" id="GO:0005576">
    <property type="term" value="C:extracellular region"/>
    <property type="evidence" value="ECO:0007669"/>
    <property type="project" value="UniProtKB-SubCell"/>
</dbReference>
<keyword evidence="4 8" id="KW-0540">Nuclease</keyword>
<keyword evidence="5 8" id="KW-0255">Endonuclease</keyword>
<dbReference type="SMART" id="SM00092">
    <property type="entry name" value="RNAse_Pc"/>
    <property type="match status" value="1"/>
</dbReference>
<accession>A0A3Q2FS01</accession>
<dbReference type="AlphaFoldDB" id="A0A3Q2FS01"/>
<reference evidence="10" key="1">
    <citation type="submission" date="2025-08" db="UniProtKB">
        <authorList>
            <consortium name="Ensembl"/>
        </authorList>
    </citation>
    <scope>IDENTIFICATION</scope>
</reference>
<evidence type="ECO:0000256" key="5">
    <source>
        <dbReference type="ARBA" id="ARBA00022759"/>
    </source>
</evidence>
<sequence length="128" mass="14816">MKILPETPYEKFKRQHIDNNMTANKCTAVMHQKRIYSYDRSCKKINTFILAAARDVKSICQGQGSERDGRTFSENRFSAVVCRLTGRNTTPMCDYEGTLYTNRTIVVDCHGLPVHFERSIQLPKVFNY</sequence>
<dbReference type="PROSITE" id="PS00127">
    <property type="entry name" value="RNASE_PANCREATIC"/>
    <property type="match status" value="1"/>
</dbReference>
<evidence type="ECO:0000256" key="7">
    <source>
        <dbReference type="ARBA" id="ARBA00023157"/>
    </source>
</evidence>
<evidence type="ECO:0000256" key="3">
    <source>
        <dbReference type="ARBA" id="ARBA00022525"/>
    </source>
</evidence>
<evidence type="ECO:0000313" key="10">
    <source>
        <dbReference type="Ensembl" id="ENSCVAP00000009020.1"/>
    </source>
</evidence>
<dbReference type="GO" id="GO:0001525">
    <property type="term" value="P:angiogenesis"/>
    <property type="evidence" value="ECO:0007669"/>
    <property type="project" value="TreeGrafter"/>
</dbReference>
<evidence type="ECO:0000256" key="8">
    <source>
        <dbReference type="RuleBase" id="RU000651"/>
    </source>
</evidence>
<dbReference type="GO" id="GO:0050830">
    <property type="term" value="P:defense response to Gram-positive bacterium"/>
    <property type="evidence" value="ECO:0007669"/>
    <property type="project" value="TreeGrafter"/>
</dbReference>
<evidence type="ECO:0000256" key="6">
    <source>
        <dbReference type="ARBA" id="ARBA00022801"/>
    </source>
</evidence>
<evidence type="ECO:0000259" key="9">
    <source>
        <dbReference type="SMART" id="SM00092"/>
    </source>
</evidence>
<comment type="similarity">
    <text evidence="2 8">Belongs to the pancreatic ribonuclease family.</text>
</comment>
<dbReference type="InterPro" id="IPR023412">
    <property type="entry name" value="RNaseA_domain"/>
</dbReference>
<dbReference type="STRING" id="28743.ENSCVAP00000009020"/>
<dbReference type="GO" id="GO:0004540">
    <property type="term" value="F:RNA nuclease activity"/>
    <property type="evidence" value="ECO:0007669"/>
    <property type="project" value="TreeGrafter"/>
</dbReference>
<dbReference type="InterPro" id="IPR036816">
    <property type="entry name" value="RNaseA-like_dom_sf"/>
</dbReference>
<dbReference type="OMA" id="KSICQGQ"/>
<name>A0A3Q2FS01_CYPVA</name>
<comment type="subcellular location">
    <subcellularLocation>
        <location evidence="1">Secreted</location>
    </subcellularLocation>
</comment>